<dbReference type="InterPro" id="IPR011990">
    <property type="entry name" value="TPR-like_helical_dom_sf"/>
</dbReference>
<dbReference type="SUPFAM" id="SSF48452">
    <property type="entry name" value="TPR-like"/>
    <property type="match status" value="1"/>
</dbReference>
<dbReference type="Proteomes" id="UP001529510">
    <property type="component" value="Unassembled WGS sequence"/>
</dbReference>
<dbReference type="Gene3D" id="1.25.40.10">
    <property type="entry name" value="Tetratricopeptide repeat domain"/>
    <property type="match status" value="1"/>
</dbReference>
<dbReference type="PANTHER" id="PTHR46423">
    <property type="entry name" value="RNA POLYMERASE II-ASSOCIATED PROTEIN 3"/>
    <property type="match status" value="1"/>
</dbReference>
<comment type="caution">
    <text evidence="3">The sequence shown here is derived from an EMBL/GenBank/DDBJ whole genome shotgun (WGS) entry which is preliminary data.</text>
</comment>
<dbReference type="InterPro" id="IPR051966">
    <property type="entry name" value="RPAP3"/>
</dbReference>
<dbReference type="InterPro" id="IPR019734">
    <property type="entry name" value="TPR_rpt"/>
</dbReference>
<dbReference type="PROSITE" id="PS50005">
    <property type="entry name" value="TPR"/>
    <property type="match status" value="1"/>
</dbReference>
<accession>A0ABD0RDF9</accession>
<feature type="non-terminal residue" evidence="3">
    <location>
        <position position="116"/>
    </location>
</feature>
<dbReference type="AlphaFoldDB" id="A0ABD0RDF9"/>
<keyword evidence="1 2" id="KW-0802">TPR repeat</keyword>
<feature type="repeat" description="TPR" evidence="2">
    <location>
        <begin position="27"/>
        <end position="60"/>
    </location>
</feature>
<organism evidence="3 4">
    <name type="scientific">Cirrhinus mrigala</name>
    <name type="common">Mrigala</name>
    <dbReference type="NCBI Taxonomy" id="683832"/>
    <lineage>
        <taxon>Eukaryota</taxon>
        <taxon>Metazoa</taxon>
        <taxon>Chordata</taxon>
        <taxon>Craniata</taxon>
        <taxon>Vertebrata</taxon>
        <taxon>Euteleostomi</taxon>
        <taxon>Actinopterygii</taxon>
        <taxon>Neopterygii</taxon>
        <taxon>Teleostei</taxon>
        <taxon>Ostariophysi</taxon>
        <taxon>Cypriniformes</taxon>
        <taxon>Cyprinidae</taxon>
        <taxon>Labeoninae</taxon>
        <taxon>Labeonini</taxon>
        <taxon>Cirrhinus</taxon>
    </lineage>
</organism>
<evidence type="ECO:0000256" key="1">
    <source>
        <dbReference type="ARBA" id="ARBA00022803"/>
    </source>
</evidence>
<dbReference type="Pfam" id="PF13414">
    <property type="entry name" value="TPR_11"/>
    <property type="match status" value="1"/>
</dbReference>
<gene>
    <name evidence="3" type="ORF">M9458_010140</name>
</gene>
<dbReference type="EMBL" id="JAMKFB020000004">
    <property type="protein sequence ID" value="KAL0196568.1"/>
    <property type="molecule type" value="Genomic_DNA"/>
</dbReference>
<keyword evidence="4" id="KW-1185">Reference proteome</keyword>
<name>A0ABD0RDF9_CIRMR</name>
<dbReference type="PANTHER" id="PTHR46423:SF1">
    <property type="entry name" value="RNA POLYMERASE II-ASSOCIATED PROTEIN 3"/>
    <property type="match status" value="1"/>
</dbReference>
<feature type="non-terminal residue" evidence="3">
    <location>
        <position position="1"/>
    </location>
</feature>
<sequence>KSESDAEPTVDPLQQQWLQEQQRKQEAVMQKDRGNAYFKEGKYEAAVECYSRGMEADGTNALLPANRAMAYLKLQRYSEAEQDCSAALLLDATYVKAFARRATARAALGRIREAKE</sequence>
<evidence type="ECO:0000313" key="4">
    <source>
        <dbReference type="Proteomes" id="UP001529510"/>
    </source>
</evidence>
<dbReference type="SMART" id="SM00028">
    <property type="entry name" value="TPR"/>
    <property type="match status" value="2"/>
</dbReference>
<reference evidence="3 4" key="1">
    <citation type="submission" date="2024-05" db="EMBL/GenBank/DDBJ databases">
        <title>Genome sequencing and assembly of Indian major carp, Cirrhinus mrigala (Hamilton, 1822).</title>
        <authorList>
            <person name="Mohindra V."/>
            <person name="Chowdhury L.M."/>
            <person name="Lal K."/>
            <person name="Jena J.K."/>
        </authorList>
    </citation>
    <scope>NUCLEOTIDE SEQUENCE [LARGE SCALE GENOMIC DNA]</scope>
    <source>
        <strain evidence="3">CM1030</strain>
        <tissue evidence="3">Blood</tissue>
    </source>
</reference>
<evidence type="ECO:0000313" key="3">
    <source>
        <dbReference type="EMBL" id="KAL0196568.1"/>
    </source>
</evidence>
<evidence type="ECO:0000256" key="2">
    <source>
        <dbReference type="PROSITE-ProRule" id="PRU00339"/>
    </source>
</evidence>
<proteinExistence type="predicted"/>
<protein>
    <submittedName>
        <fullName evidence="3">Uncharacterized protein</fullName>
    </submittedName>
</protein>